<dbReference type="InterPro" id="IPR000835">
    <property type="entry name" value="HTH_MarR-typ"/>
</dbReference>
<protein>
    <submittedName>
        <fullName evidence="5">MarR family transcriptional regulator</fullName>
    </submittedName>
</protein>
<dbReference type="PROSITE" id="PS50995">
    <property type="entry name" value="HTH_MARR_2"/>
    <property type="match status" value="1"/>
</dbReference>
<dbReference type="GO" id="GO:0003677">
    <property type="term" value="F:DNA binding"/>
    <property type="evidence" value="ECO:0007669"/>
    <property type="project" value="UniProtKB-KW"/>
</dbReference>
<dbReference type="PANTHER" id="PTHR42756">
    <property type="entry name" value="TRANSCRIPTIONAL REGULATOR, MARR"/>
    <property type="match status" value="1"/>
</dbReference>
<dbReference type="GO" id="GO:0003700">
    <property type="term" value="F:DNA-binding transcription factor activity"/>
    <property type="evidence" value="ECO:0007669"/>
    <property type="project" value="InterPro"/>
</dbReference>
<dbReference type="InterPro" id="IPR023187">
    <property type="entry name" value="Tscrpt_reg_MarR-type_CS"/>
</dbReference>
<evidence type="ECO:0000313" key="5">
    <source>
        <dbReference type="EMBL" id="GJN64974.1"/>
    </source>
</evidence>
<evidence type="ECO:0000256" key="2">
    <source>
        <dbReference type="ARBA" id="ARBA00023125"/>
    </source>
</evidence>
<dbReference type="Gene3D" id="1.10.10.10">
    <property type="entry name" value="Winged helix-like DNA-binding domain superfamily/Winged helix DNA-binding domain"/>
    <property type="match status" value="1"/>
</dbReference>
<dbReference type="Pfam" id="PF01047">
    <property type="entry name" value="MarR"/>
    <property type="match status" value="1"/>
</dbReference>
<dbReference type="SMART" id="SM00347">
    <property type="entry name" value="HTH_MARR"/>
    <property type="match status" value="1"/>
</dbReference>
<keyword evidence="6" id="KW-1185">Reference proteome</keyword>
<keyword evidence="2" id="KW-0238">DNA-binding</keyword>
<evidence type="ECO:0000256" key="1">
    <source>
        <dbReference type="ARBA" id="ARBA00023015"/>
    </source>
</evidence>
<keyword evidence="1" id="KW-0805">Transcription regulation</keyword>
<proteinExistence type="predicted"/>
<evidence type="ECO:0000313" key="6">
    <source>
        <dbReference type="Proteomes" id="UP001055185"/>
    </source>
</evidence>
<name>A0AA37IZ29_9FIRM</name>
<organism evidence="5 6">
    <name type="scientific">Faecalibacterium gallinarum</name>
    <dbReference type="NCBI Taxonomy" id="2903556"/>
    <lineage>
        <taxon>Bacteria</taxon>
        <taxon>Bacillati</taxon>
        <taxon>Bacillota</taxon>
        <taxon>Clostridia</taxon>
        <taxon>Eubacteriales</taxon>
        <taxon>Oscillospiraceae</taxon>
        <taxon>Faecalibacterium</taxon>
    </lineage>
</organism>
<dbReference type="RefSeq" id="WP_238317176.1">
    <property type="nucleotide sequence ID" value="NZ_BQKV01000053.1"/>
</dbReference>
<sequence>MKSLKWLSVADRFTKSYMDERLAPLGINSSQHMYLLKVCDHPGISQDSLLNTVYVHPSNVVRMVAALEKKGFLTRTPCQQDKRTWQLYPTERALAIAEQIRAICAETEAVLLEGLTEEERAVFQGMLTRVGKSIAAKQGVARLEDEFDE</sequence>
<evidence type="ECO:0000259" key="4">
    <source>
        <dbReference type="PROSITE" id="PS50995"/>
    </source>
</evidence>
<comment type="caution">
    <text evidence="5">The sequence shown here is derived from an EMBL/GenBank/DDBJ whole genome shotgun (WGS) entry which is preliminary data.</text>
</comment>
<evidence type="ECO:0000256" key="3">
    <source>
        <dbReference type="ARBA" id="ARBA00023163"/>
    </source>
</evidence>
<accession>A0AA37IZ29</accession>
<dbReference type="AlphaFoldDB" id="A0AA37IZ29"/>
<dbReference type="PRINTS" id="PR00598">
    <property type="entry name" value="HTHMARR"/>
</dbReference>
<dbReference type="InterPro" id="IPR036390">
    <property type="entry name" value="WH_DNA-bd_sf"/>
</dbReference>
<dbReference type="EMBL" id="BQKV01000053">
    <property type="protein sequence ID" value="GJN64974.1"/>
    <property type="molecule type" value="Genomic_DNA"/>
</dbReference>
<dbReference type="InterPro" id="IPR036388">
    <property type="entry name" value="WH-like_DNA-bd_sf"/>
</dbReference>
<dbReference type="PANTHER" id="PTHR42756:SF2">
    <property type="entry name" value="MARR FAMILY REGULATORY PROTEIN"/>
    <property type="match status" value="1"/>
</dbReference>
<gene>
    <name evidence="5" type="ORF">JCM17207_15990</name>
</gene>
<dbReference type="SUPFAM" id="SSF46785">
    <property type="entry name" value="Winged helix' DNA-binding domain"/>
    <property type="match status" value="1"/>
</dbReference>
<feature type="domain" description="HTH marR-type" evidence="4">
    <location>
        <begin position="1"/>
        <end position="132"/>
    </location>
</feature>
<keyword evidence="3" id="KW-0804">Transcription</keyword>
<reference evidence="5" key="1">
    <citation type="journal article" date="2022" name="Int. J. Syst. Evol. Microbiol.">
        <title>Genome-based, phenotypic and chemotaxonomic classification of Faecalibacterium strains: proposal of three novel species Faecalibacterium duncaniae sp. nov., Faecalibacterium hattorii sp. nov. and Faecalibacterium gallinarum sp. nov. .</title>
        <authorList>
            <person name="Sakamoto M."/>
            <person name="Sakurai N."/>
            <person name="Tanno H."/>
            <person name="Iino T."/>
            <person name="Ohkuma M."/>
            <person name="Endo A."/>
        </authorList>
    </citation>
    <scope>NUCLEOTIDE SEQUENCE</scope>
    <source>
        <strain evidence="5">JCM 17207</strain>
    </source>
</reference>
<dbReference type="PROSITE" id="PS01117">
    <property type="entry name" value="HTH_MARR_1"/>
    <property type="match status" value="1"/>
</dbReference>
<dbReference type="Proteomes" id="UP001055185">
    <property type="component" value="Unassembled WGS sequence"/>
</dbReference>